<dbReference type="PROSITE" id="PS50835">
    <property type="entry name" value="IG_LIKE"/>
    <property type="match status" value="1"/>
</dbReference>
<dbReference type="GeneTree" id="ENSGT00440000034680"/>
<dbReference type="Proteomes" id="UP000261540">
    <property type="component" value="Unplaced"/>
</dbReference>
<dbReference type="GO" id="GO:0007166">
    <property type="term" value="P:cell surface receptor signaling pathway"/>
    <property type="evidence" value="ECO:0007669"/>
    <property type="project" value="TreeGrafter"/>
</dbReference>
<dbReference type="Gene3D" id="2.60.40.10">
    <property type="entry name" value="Immunoglobulins"/>
    <property type="match status" value="1"/>
</dbReference>
<evidence type="ECO:0000256" key="1">
    <source>
        <dbReference type="ARBA" id="ARBA00022729"/>
    </source>
</evidence>
<keyword evidence="5" id="KW-1185">Reference proteome</keyword>
<dbReference type="InterPro" id="IPR007110">
    <property type="entry name" value="Ig-like_dom"/>
</dbReference>
<proteinExistence type="predicted"/>
<dbReference type="InterPro" id="IPR036179">
    <property type="entry name" value="Ig-like_dom_sf"/>
</dbReference>
<reference evidence="4" key="2">
    <citation type="submission" date="2025-09" db="UniProtKB">
        <authorList>
            <consortium name="Ensembl"/>
        </authorList>
    </citation>
    <scope>IDENTIFICATION</scope>
</reference>
<dbReference type="SMART" id="SM00406">
    <property type="entry name" value="IGv"/>
    <property type="match status" value="1"/>
</dbReference>
<evidence type="ECO:0000313" key="5">
    <source>
        <dbReference type="Proteomes" id="UP000261540"/>
    </source>
</evidence>
<protein>
    <recommendedName>
        <fullName evidence="3">Ig-like domain-containing protein</fullName>
    </recommendedName>
</protein>
<name>A0A3B3S9B3_9TELE</name>
<dbReference type="Pfam" id="PF07686">
    <property type="entry name" value="V-set"/>
    <property type="match status" value="1"/>
</dbReference>
<evidence type="ECO:0000256" key="2">
    <source>
        <dbReference type="ARBA" id="ARBA00022859"/>
    </source>
</evidence>
<dbReference type="AlphaFoldDB" id="A0A3B3S9B3"/>
<evidence type="ECO:0000259" key="3">
    <source>
        <dbReference type="PROSITE" id="PS50835"/>
    </source>
</evidence>
<dbReference type="InterPro" id="IPR013106">
    <property type="entry name" value="Ig_V-set"/>
</dbReference>
<dbReference type="SUPFAM" id="SSF48726">
    <property type="entry name" value="Immunoglobulin"/>
    <property type="match status" value="1"/>
</dbReference>
<keyword evidence="1" id="KW-0732">Signal</keyword>
<evidence type="ECO:0000313" key="4">
    <source>
        <dbReference type="Ensembl" id="ENSPKIP00000027043.1"/>
    </source>
</evidence>
<sequence>YVFSLLYTRRRLTASQTVHQLPSNIIEVLGSLAKIKMTCMVRGQSNPYMYWYRQIPGSQPDLLFLSAAKGSVSDSSVTDFTAERPDGQNFYLETKNLSIKHSAVYFCAWSIAQRLKERQAPVKNLIQFY</sequence>
<dbReference type="Ensembl" id="ENSPKIT00000007806.1">
    <property type="protein sequence ID" value="ENSPKIP00000027043.1"/>
    <property type="gene ID" value="ENSPKIG00000009269.1"/>
</dbReference>
<dbReference type="STRING" id="1676925.ENSPKIP00000027043"/>
<reference evidence="4" key="1">
    <citation type="submission" date="2025-08" db="UniProtKB">
        <authorList>
            <consortium name="Ensembl"/>
        </authorList>
    </citation>
    <scope>IDENTIFICATION</scope>
</reference>
<dbReference type="PANTHER" id="PTHR23268">
    <property type="entry name" value="T-CELL RECEPTOR BETA CHAIN"/>
    <property type="match status" value="1"/>
</dbReference>
<dbReference type="InterPro" id="IPR050413">
    <property type="entry name" value="TCR_beta_variable"/>
</dbReference>
<dbReference type="GO" id="GO:0002376">
    <property type="term" value="P:immune system process"/>
    <property type="evidence" value="ECO:0007669"/>
    <property type="project" value="UniProtKB-KW"/>
</dbReference>
<accession>A0A3B3S9B3</accession>
<keyword evidence="2" id="KW-0391">Immunity</keyword>
<dbReference type="GO" id="GO:0005886">
    <property type="term" value="C:plasma membrane"/>
    <property type="evidence" value="ECO:0007669"/>
    <property type="project" value="TreeGrafter"/>
</dbReference>
<dbReference type="InterPro" id="IPR013783">
    <property type="entry name" value="Ig-like_fold"/>
</dbReference>
<organism evidence="4 5">
    <name type="scientific">Paramormyrops kingsleyae</name>
    <dbReference type="NCBI Taxonomy" id="1676925"/>
    <lineage>
        <taxon>Eukaryota</taxon>
        <taxon>Metazoa</taxon>
        <taxon>Chordata</taxon>
        <taxon>Craniata</taxon>
        <taxon>Vertebrata</taxon>
        <taxon>Euteleostomi</taxon>
        <taxon>Actinopterygii</taxon>
        <taxon>Neopterygii</taxon>
        <taxon>Teleostei</taxon>
        <taxon>Osteoglossocephala</taxon>
        <taxon>Osteoglossomorpha</taxon>
        <taxon>Osteoglossiformes</taxon>
        <taxon>Mormyridae</taxon>
        <taxon>Paramormyrops</taxon>
    </lineage>
</organism>
<dbReference type="PANTHER" id="PTHR23268:SF31">
    <property type="entry name" value="T CELL RECEPTOR BETA VARIABLE 30"/>
    <property type="match status" value="1"/>
</dbReference>
<feature type="domain" description="Ig-like" evidence="3">
    <location>
        <begin position="16"/>
        <end position="123"/>
    </location>
</feature>